<comment type="similarity">
    <text evidence="2">Belongs to the TMEM161 family.</text>
</comment>
<proteinExistence type="inferred from homology"/>
<keyword evidence="5 7" id="KW-0472">Membrane</keyword>
<feature type="transmembrane region" description="Helical" evidence="7">
    <location>
        <begin position="198"/>
        <end position="218"/>
    </location>
</feature>
<sequence>MKSYGNEFRPEWWRDLFNIVFRIFDHAKMDQNRGDKKEWMMTTCNHAMYAIVDVFTQYYPQLSELVLPSIYDQFAVCIQQSIVLFGNCLLLTWEPDIRSSPEKTQGNFTVDYDGLANVEGRRNGLCEALGESQRLAKQFNDNNCQRTLLWKAGLRGSSKPNLIKQETHALRAMLAILLRLLNDPRSDSVRDQVTKNVLSFKACCFLAKYAIVFIHHIFNLVEKEVLILGISSHPAILGFHVVVSLVMLTIISKLSSRMFIIQMYITKGEEDIPDGFKVPKSLPLRLKMKRVEEVDLHNLPLYSSFYWLSLFVPHCLVVLVRLTSWLVVNQEERNVLLIFAAIFFLFAFIFTTQADHFFDIQLLAGMLLFKCFSFHTKSCLHRVGFHCVSGYDQFCANIEALVAEAGITDQKNAKSRDPIILLVLHATFILPFVTLLLYTLSLKEQLVYGPRKIFNEEQFNILRIYLTITVLVFRLLFRTAHFQILQYYSYICVAVLQYFSPVLLSSFLALLLKTAGRMSWLGRESVLPSTSVGGMISILDPVVCRALLSFSLLFTTLTNVVLSSIGVMYNSNLLP</sequence>
<feature type="transmembrane region" description="Helical" evidence="7">
    <location>
        <begin position="546"/>
        <end position="569"/>
    </location>
</feature>
<evidence type="ECO:0000256" key="4">
    <source>
        <dbReference type="ARBA" id="ARBA00022989"/>
    </source>
</evidence>
<dbReference type="EMBL" id="KN716794">
    <property type="protein sequence ID" value="KJH41581.1"/>
    <property type="molecule type" value="Genomic_DNA"/>
</dbReference>
<organism evidence="9 10">
    <name type="scientific">Dictyocaulus viviparus</name>
    <name type="common">Bovine lungworm</name>
    <dbReference type="NCBI Taxonomy" id="29172"/>
    <lineage>
        <taxon>Eukaryota</taxon>
        <taxon>Metazoa</taxon>
        <taxon>Ecdysozoa</taxon>
        <taxon>Nematoda</taxon>
        <taxon>Chromadorea</taxon>
        <taxon>Rhabditida</taxon>
        <taxon>Rhabditina</taxon>
        <taxon>Rhabditomorpha</taxon>
        <taxon>Strongyloidea</taxon>
        <taxon>Metastrongylidae</taxon>
        <taxon>Dictyocaulus</taxon>
    </lineage>
</organism>
<comment type="subcellular location">
    <subcellularLocation>
        <location evidence="1">Membrane</location>
        <topology evidence="1">Multi-pass membrane protein</topology>
    </subcellularLocation>
</comment>
<dbReference type="Proteomes" id="UP000053766">
    <property type="component" value="Unassembled WGS sequence"/>
</dbReference>
<evidence type="ECO:0000256" key="2">
    <source>
        <dbReference type="ARBA" id="ARBA00009706"/>
    </source>
</evidence>
<evidence type="ECO:0000313" key="10">
    <source>
        <dbReference type="Proteomes" id="UP000053766"/>
    </source>
</evidence>
<dbReference type="PANTHER" id="PTHR13624">
    <property type="entry name" value="RE42071P"/>
    <property type="match status" value="1"/>
</dbReference>
<feature type="transmembrane region" description="Helical" evidence="7">
    <location>
        <begin position="487"/>
        <end position="512"/>
    </location>
</feature>
<dbReference type="PANTHER" id="PTHR13624:SF6">
    <property type="entry name" value="EMEI"/>
    <property type="match status" value="1"/>
</dbReference>
<feature type="transmembrane region" description="Helical" evidence="7">
    <location>
        <begin position="225"/>
        <end position="251"/>
    </location>
</feature>
<feature type="domain" description="Sec7/BIG1-like C-terminal" evidence="8">
    <location>
        <begin position="124"/>
        <end position="200"/>
    </location>
</feature>
<dbReference type="OrthoDB" id="196957at2759"/>
<evidence type="ECO:0000256" key="5">
    <source>
        <dbReference type="ARBA" id="ARBA00023136"/>
    </source>
</evidence>
<gene>
    <name evidence="9" type="ORF">DICVIV_12440</name>
</gene>
<reference evidence="10" key="2">
    <citation type="journal article" date="2016" name="Sci. Rep.">
        <title>Dictyocaulus viviparus genome, variome and transcriptome elucidate lungworm biology and support future intervention.</title>
        <authorList>
            <person name="McNulty S.N."/>
            <person name="Strube C."/>
            <person name="Rosa B.A."/>
            <person name="Martin J.C."/>
            <person name="Tyagi R."/>
            <person name="Choi Y.J."/>
            <person name="Wang Q."/>
            <person name="Hallsworth Pepin K."/>
            <person name="Zhang X."/>
            <person name="Ozersky P."/>
            <person name="Wilson R.K."/>
            <person name="Sternberg P.W."/>
            <person name="Gasser R.B."/>
            <person name="Mitreva M."/>
        </authorList>
    </citation>
    <scope>NUCLEOTIDE SEQUENCE [LARGE SCALE GENOMIC DNA]</scope>
    <source>
        <strain evidence="10">HannoverDv2000</strain>
    </source>
</reference>
<evidence type="ECO:0000256" key="3">
    <source>
        <dbReference type="ARBA" id="ARBA00022692"/>
    </source>
</evidence>
<dbReference type="Pfam" id="PF20252">
    <property type="entry name" value="BIG2_C"/>
    <property type="match status" value="1"/>
</dbReference>
<feature type="transmembrane region" description="Helical" evidence="7">
    <location>
        <begin position="419"/>
        <end position="440"/>
    </location>
</feature>
<evidence type="ECO:0000313" key="9">
    <source>
        <dbReference type="EMBL" id="KJH41581.1"/>
    </source>
</evidence>
<dbReference type="STRING" id="29172.A0A0D8XGT8"/>
<protein>
    <recommendedName>
        <fullName evidence="8">Sec7/BIG1-like C-terminal domain-containing protein</fullName>
    </recommendedName>
</protein>
<accession>A0A0D8XGT8</accession>
<feature type="transmembrane region" description="Helical" evidence="7">
    <location>
        <begin position="461"/>
        <end position="481"/>
    </location>
</feature>
<name>A0A0D8XGT8_DICVI</name>
<dbReference type="InterPro" id="IPR046455">
    <property type="entry name" value="Sec7/BIG1-like_C"/>
</dbReference>
<dbReference type="GO" id="GO:0016020">
    <property type="term" value="C:membrane"/>
    <property type="evidence" value="ECO:0007669"/>
    <property type="project" value="UniProtKB-SubCell"/>
</dbReference>
<evidence type="ECO:0000259" key="8">
    <source>
        <dbReference type="Pfam" id="PF20252"/>
    </source>
</evidence>
<evidence type="ECO:0000256" key="7">
    <source>
        <dbReference type="SAM" id="Phobius"/>
    </source>
</evidence>
<evidence type="ECO:0000256" key="6">
    <source>
        <dbReference type="ARBA" id="ARBA00023180"/>
    </source>
</evidence>
<dbReference type="Pfam" id="PF10268">
    <property type="entry name" value="Tmemb_161AB"/>
    <property type="match status" value="2"/>
</dbReference>
<keyword evidence="10" id="KW-1185">Reference proteome</keyword>
<reference evidence="9 10" key="1">
    <citation type="submission" date="2013-11" db="EMBL/GenBank/DDBJ databases">
        <title>Draft genome of the bovine lungworm Dictyocaulus viviparus.</title>
        <authorList>
            <person name="Mitreva M."/>
        </authorList>
    </citation>
    <scope>NUCLEOTIDE SEQUENCE [LARGE SCALE GENOMIC DNA]</scope>
    <source>
        <strain evidence="9 10">HannoverDv2000</strain>
    </source>
</reference>
<keyword evidence="4 7" id="KW-1133">Transmembrane helix</keyword>
<feature type="transmembrane region" description="Helical" evidence="7">
    <location>
        <begin position="305"/>
        <end position="328"/>
    </location>
</feature>
<keyword evidence="3 7" id="KW-0812">Transmembrane</keyword>
<evidence type="ECO:0000256" key="1">
    <source>
        <dbReference type="ARBA" id="ARBA00004141"/>
    </source>
</evidence>
<dbReference type="AlphaFoldDB" id="A0A0D8XGT8"/>
<keyword evidence="6" id="KW-0325">Glycoprotein</keyword>
<feature type="transmembrane region" description="Helical" evidence="7">
    <location>
        <begin position="335"/>
        <end position="354"/>
    </location>
</feature>
<dbReference type="InterPro" id="IPR019395">
    <property type="entry name" value="Transmembrane_161A/B"/>
</dbReference>